<evidence type="ECO:0000313" key="3">
    <source>
        <dbReference type="EMBL" id="EGR33140.1"/>
    </source>
</evidence>
<organism evidence="3 4">
    <name type="scientific">Ichthyophthirius multifiliis</name>
    <name type="common">White spot disease agent</name>
    <name type="synonym">Ich</name>
    <dbReference type="NCBI Taxonomy" id="5932"/>
    <lineage>
        <taxon>Eukaryota</taxon>
        <taxon>Sar</taxon>
        <taxon>Alveolata</taxon>
        <taxon>Ciliophora</taxon>
        <taxon>Intramacronucleata</taxon>
        <taxon>Oligohymenophorea</taxon>
        <taxon>Hymenostomatida</taxon>
        <taxon>Ophryoglenina</taxon>
        <taxon>Ichthyophthirius</taxon>
    </lineage>
</organism>
<protein>
    <recommendedName>
        <fullName evidence="2">WASH complex subunit 4 N-terminal domain-containing protein</fullName>
    </recommendedName>
</protein>
<dbReference type="AlphaFoldDB" id="G0QNR0"/>
<dbReference type="InterPro" id="IPR028191">
    <property type="entry name" value="WASH-4_N"/>
</dbReference>
<dbReference type="RefSeq" id="XP_004037126.1">
    <property type="nucleotide sequence ID" value="XM_004037078.1"/>
</dbReference>
<feature type="region of interest" description="Disordered" evidence="1">
    <location>
        <begin position="1"/>
        <end position="23"/>
    </location>
</feature>
<sequence>MTSRPAQSIKSQNPFSDDEDDDDFIDEVSTQNVKPTTTKQALFDINDTPCKLYDKISSTFTFLDTEISKICETFENRIYSAICMYGERPIKQDQKEDEDKEQLNEGQAEYIFPKREDKKPFRLIWSLQKKCPIIEAYSHVYCYVYKFLSDVCPLSKKHSLDPAEPDTFLKRYVAEQDDLIGKYDFYQSYFAYQ</sequence>
<evidence type="ECO:0000256" key="1">
    <source>
        <dbReference type="SAM" id="MobiDB-lite"/>
    </source>
</evidence>
<dbReference type="Proteomes" id="UP000008983">
    <property type="component" value="Unassembled WGS sequence"/>
</dbReference>
<feature type="compositionally biased region" description="Polar residues" evidence="1">
    <location>
        <begin position="1"/>
        <end position="15"/>
    </location>
</feature>
<reference evidence="3 4" key="1">
    <citation type="submission" date="2011-07" db="EMBL/GenBank/DDBJ databases">
        <authorList>
            <person name="Coyne R."/>
            <person name="Brami D."/>
            <person name="Johnson J."/>
            <person name="Hostetler J."/>
            <person name="Hannick L."/>
            <person name="Clark T."/>
            <person name="Cassidy-Hanley D."/>
            <person name="Inman J."/>
        </authorList>
    </citation>
    <scope>NUCLEOTIDE SEQUENCE [LARGE SCALE GENOMIC DNA]</scope>
    <source>
        <strain evidence="3 4">G5</strain>
    </source>
</reference>
<evidence type="ECO:0000259" key="2">
    <source>
        <dbReference type="Pfam" id="PF14745"/>
    </source>
</evidence>
<keyword evidence="4" id="KW-1185">Reference proteome</keyword>
<feature type="domain" description="WASH complex subunit 4 N-terminal" evidence="2">
    <location>
        <begin position="110"/>
        <end position="166"/>
    </location>
</feature>
<gene>
    <name evidence="3" type="ORF">IMG5_060900</name>
</gene>
<evidence type="ECO:0000313" key="4">
    <source>
        <dbReference type="Proteomes" id="UP000008983"/>
    </source>
</evidence>
<dbReference type="InParanoid" id="G0QNR0"/>
<name>G0QNR0_ICHMU</name>
<dbReference type="EMBL" id="GL983507">
    <property type="protein sequence ID" value="EGR33140.1"/>
    <property type="molecule type" value="Genomic_DNA"/>
</dbReference>
<feature type="domain" description="WASH complex subunit 4 N-terminal" evidence="2">
    <location>
        <begin position="38"/>
        <end position="101"/>
    </location>
</feature>
<dbReference type="GeneID" id="14909309"/>
<dbReference type="Pfam" id="PF14745">
    <property type="entry name" value="WASH-4_N"/>
    <property type="match status" value="2"/>
</dbReference>
<proteinExistence type="predicted"/>
<accession>G0QNR0</accession>